<dbReference type="GO" id="GO:0006355">
    <property type="term" value="P:regulation of DNA-templated transcription"/>
    <property type="evidence" value="ECO:0007669"/>
    <property type="project" value="TreeGrafter"/>
</dbReference>
<dbReference type="Gene3D" id="2.40.50.1020">
    <property type="entry name" value="LytTr DNA-binding domain"/>
    <property type="match status" value="1"/>
</dbReference>
<dbReference type="AlphaFoldDB" id="E6WV78"/>
<evidence type="ECO:0000313" key="7">
    <source>
        <dbReference type="Proteomes" id="UP000008632"/>
    </source>
</evidence>
<dbReference type="Proteomes" id="UP000008632">
    <property type="component" value="Chromosome"/>
</dbReference>
<dbReference type="HOGENOM" id="CLU_000445_14_1_6"/>
<dbReference type="InterPro" id="IPR001789">
    <property type="entry name" value="Sig_transdc_resp-reg_receiver"/>
</dbReference>
<dbReference type="Gene3D" id="3.40.50.2300">
    <property type="match status" value="1"/>
</dbReference>
<dbReference type="PROSITE" id="PS50930">
    <property type="entry name" value="HTH_LYTTR"/>
    <property type="match status" value="1"/>
</dbReference>
<protein>
    <submittedName>
        <fullName evidence="6">Two component transcriptional regulator, LytTR family</fullName>
    </submittedName>
</protein>
<feature type="domain" description="Response regulatory" evidence="4">
    <location>
        <begin position="7"/>
        <end position="120"/>
    </location>
</feature>
<keyword evidence="3" id="KW-0597">Phosphoprotein</keyword>
<feature type="modified residue" description="4-aspartylphosphate" evidence="3">
    <location>
        <position position="59"/>
    </location>
</feature>
<dbReference type="SUPFAM" id="SSF52172">
    <property type="entry name" value="CheY-like"/>
    <property type="match status" value="1"/>
</dbReference>
<dbReference type="STRING" id="743721.Psesu_2243"/>
<dbReference type="SMART" id="SM00850">
    <property type="entry name" value="LytTR"/>
    <property type="match status" value="1"/>
</dbReference>
<dbReference type="InterPro" id="IPR007492">
    <property type="entry name" value="LytTR_DNA-bd_dom"/>
</dbReference>
<dbReference type="Pfam" id="PF00072">
    <property type="entry name" value="Response_reg"/>
    <property type="match status" value="1"/>
</dbReference>
<sequence>MSTGRLTALVAEDEAPQRRALVEQLRAAWPELELVAVCEDGEAALDAVEEHRPAVAFLDIRMPGASGMDVARAVAAHGGMVVFTTAYDDYAVRAFEAGAADYLLKPVQPERLGQAVERLRQRLAERNGSPAADLQSLLEGLEARLRPRGEQLIRWITASVGESVRMIGIDEVLFFQAQDKYVRVATADGDAVIRTPLKELLMGLDPDTFWQVHRGAVVRVSAIDRLVRNELGRHSLRLKGHPEVLPVSGAFLHRFRGM</sequence>
<evidence type="ECO:0000256" key="3">
    <source>
        <dbReference type="PROSITE-ProRule" id="PRU00169"/>
    </source>
</evidence>
<evidence type="ECO:0000313" key="6">
    <source>
        <dbReference type="EMBL" id="ADV28077.1"/>
    </source>
</evidence>
<organism evidence="6 7">
    <name type="scientific">Pseudoxanthomonas suwonensis (strain 11-1)</name>
    <dbReference type="NCBI Taxonomy" id="743721"/>
    <lineage>
        <taxon>Bacteria</taxon>
        <taxon>Pseudomonadati</taxon>
        <taxon>Pseudomonadota</taxon>
        <taxon>Gammaproteobacteria</taxon>
        <taxon>Lysobacterales</taxon>
        <taxon>Lysobacteraceae</taxon>
        <taxon>Pseudoxanthomonas</taxon>
    </lineage>
</organism>
<name>E6WV78_PSEUU</name>
<evidence type="ECO:0000256" key="2">
    <source>
        <dbReference type="ARBA" id="ARBA00023125"/>
    </source>
</evidence>
<dbReference type="SMART" id="SM00448">
    <property type="entry name" value="REC"/>
    <property type="match status" value="1"/>
</dbReference>
<dbReference type="GO" id="GO:0000976">
    <property type="term" value="F:transcription cis-regulatory region binding"/>
    <property type="evidence" value="ECO:0007669"/>
    <property type="project" value="TreeGrafter"/>
</dbReference>
<dbReference type="eggNOG" id="COG3279">
    <property type="taxonomic scope" value="Bacteria"/>
</dbReference>
<feature type="domain" description="HTH LytTR-type" evidence="5">
    <location>
        <begin position="156"/>
        <end position="258"/>
    </location>
</feature>
<dbReference type="GO" id="GO:0000156">
    <property type="term" value="F:phosphorelay response regulator activity"/>
    <property type="evidence" value="ECO:0007669"/>
    <property type="project" value="TreeGrafter"/>
</dbReference>
<dbReference type="EMBL" id="CP002446">
    <property type="protein sequence ID" value="ADV28077.1"/>
    <property type="molecule type" value="Genomic_DNA"/>
</dbReference>
<dbReference type="InterPro" id="IPR039420">
    <property type="entry name" value="WalR-like"/>
</dbReference>
<dbReference type="Pfam" id="PF04397">
    <property type="entry name" value="LytTR"/>
    <property type="match status" value="1"/>
</dbReference>
<keyword evidence="7" id="KW-1185">Reference proteome</keyword>
<dbReference type="GO" id="GO:0005829">
    <property type="term" value="C:cytosol"/>
    <property type="evidence" value="ECO:0007669"/>
    <property type="project" value="TreeGrafter"/>
</dbReference>
<dbReference type="InterPro" id="IPR011006">
    <property type="entry name" value="CheY-like_superfamily"/>
</dbReference>
<evidence type="ECO:0000256" key="1">
    <source>
        <dbReference type="ARBA" id="ARBA00023012"/>
    </source>
</evidence>
<gene>
    <name evidence="6" type="ordered locus">Psesu_2243</name>
</gene>
<accession>E6WV78</accession>
<dbReference type="RefSeq" id="WP_013535904.1">
    <property type="nucleotide sequence ID" value="NC_014924.1"/>
</dbReference>
<dbReference type="PROSITE" id="PS50110">
    <property type="entry name" value="RESPONSE_REGULATORY"/>
    <property type="match status" value="1"/>
</dbReference>
<dbReference type="KEGG" id="psu:Psesu_2243"/>
<dbReference type="PANTHER" id="PTHR48111:SF69">
    <property type="entry name" value="RESPONSE REGULATOR RECEIVER"/>
    <property type="match status" value="1"/>
</dbReference>
<evidence type="ECO:0000259" key="4">
    <source>
        <dbReference type="PROSITE" id="PS50110"/>
    </source>
</evidence>
<proteinExistence type="predicted"/>
<dbReference type="OrthoDB" id="236568at2"/>
<dbReference type="PANTHER" id="PTHR48111">
    <property type="entry name" value="REGULATOR OF RPOS"/>
    <property type="match status" value="1"/>
</dbReference>
<reference evidence="6 7" key="1">
    <citation type="submission" date="2011-01" db="EMBL/GenBank/DDBJ databases">
        <title>Complete sequence of Pseudoxanthomonas suwonensis 11-1.</title>
        <authorList>
            <consortium name="US DOE Joint Genome Institute"/>
            <person name="Lucas S."/>
            <person name="Copeland A."/>
            <person name="Lapidus A."/>
            <person name="Cheng J.-F."/>
            <person name="Goodwin L."/>
            <person name="Pitluck S."/>
            <person name="Teshima H."/>
            <person name="Detter J.C."/>
            <person name="Han C."/>
            <person name="Tapia R."/>
            <person name="Land M."/>
            <person name="Hauser L."/>
            <person name="Kyrpides N."/>
            <person name="Ivanova N."/>
            <person name="Ovchinnikova G."/>
            <person name="Siebers A.K."/>
            <person name="Allgaier M."/>
            <person name="Thelen M.P."/>
            <person name="Hugenholtz P."/>
            <person name="Gladden J."/>
            <person name="Woyke T."/>
        </authorList>
    </citation>
    <scope>NUCLEOTIDE SEQUENCE [LARGE SCALE GENOMIC DNA]</scope>
    <source>
        <strain evidence="7">11-1</strain>
    </source>
</reference>
<dbReference type="GO" id="GO:0032993">
    <property type="term" value="C:protein-DNA complex"/>
    <property type="evidence" value="ECO:0007669"/>
    <property type="project" value="TreeGrafter"/>
</dbReference>
<keyword evidence="1" id="KW-0902">Two-component regulatory system</keyword>
<keyword evidence="2" id="KW-0238">DNA-binding</keyword>
<evidence type="ECO:0000259" key="5">
    <source>
        <dbReference type="PROSITE" id="PS50930"/>
    </source>
</evidence>